<dbReference type="InterPro" id="IPR011010">
    <property type="entry name" value="DNA_brk_join_enz"/>
</dbReference>
<dbReference type="GO" id="GO:0006310">
    <property type="term" value="P:DNA recombination"/>
    <property type="evidence" value="ECO:0007669"/>
    <property type="project" value="UniProtKB-KW"/>
</dbReference>
<dbReference type="InterPro" id="IPR050090">
    <property type="entry name" value="Tyrosine_recombinase_XerCD"/>
</dbReference>
<evidence type="ECO:0000256" key="3">
    <source>
        <dbReference type="ARBA" id="ARBA00023172"/>
    </source>
</evidence>
<name>A0A1Q5ZT08_9SPHI</name>
<evidence type="ECO:0008006" key="9">
    <source>
        <dbReference type="Google" id="ProtNLM"/>
    </source>
</evidence>
<evidence type="ECO:0000259" key="4">
    <source>
        <dbReference type="Pfam" id="PF00589"/>
    </source>
</evidence>
<organism evidence="7 8">
    <name type="scientific">Mucilaginibacter polytrichastri</name>
    <dbReference type="NCBI Taxonomy" id="1302689"/>
    <lineage>
        <taxon>Bacteria</taxon>
        <taxon>Pseudomonadati</taxon>
        <taxon>Bacteroidota</taxon>
        <taxon>Sphingobacteriia</taxon>
        <taxon>Sphingobacteriales</taxon>
        <taxon>Sphingobacteriaceae</taxon>
        <taxon>Mucilaginibacter</taxon>
    </lineage>
</organism>
<dbReference type="GO" id="GO:0003677">
    <property type="term" value="F:DNA binding"/>
    <property type="evidence" value="ECO:0007669"/>
    <property type="project" value="UniProtKB-KW"/>
</dbReference>
<feature type="domain" description="Tyr recombinase" evidence="4">
    <location>
        <begin position="246"/>
        <end position="392"/>
    </location>
</feature>
<dbReference type="SUPFAM" id="SSF56349">
    <property type="entry name" value="DNA breaking-rejoining enzymes"/>
    <property type="match status" value="1"/>
</dbReference>
<sequence length="419" mass="48225">MSVVKVVLRKKYKQDGTSPLTLRITKDRKSSYIYLGYHILESEWDADKQRVKKSHPNSVRLNNFIIKKLSEASYKAIELETNREHVSSNAMKQKVKPKGGLSFMGQAELYLANLKEAGKYNQYTADKPRIKHFKEFLDGSDIAFSDITVALLERFKHYCLTTLKVGERTAINHWVVIRSVYSQAIKNELADAKHYPFGKGKIVIKFPDSTKIGLAVADVQRIEKADLPNGNHHHARNLWLTSFNFGGMRSSDVLRLRWSDFKNDRLHYTMGKNLKTGSLKISLKVHDILNQYKEDKRHKDDFVFPELKTLSDEELENKFLVQRRIAFATSRVDKFLREFVAPAAKISHTLTMHIARHTFGNIAGENIDLHMAQSIFRHSNLKTTLDYMNNFKNKNTDAALDAVLNFDKPKSKRAKKVKA</sequence>
<dbReference type="InterPro" id="IPR002104">
    <property type="entry name" value="Integrase_catalytic"/>
</dbReference>
<dbReference type="InterPro" id="IPR013762">
    <property type="entry name" value="Integrase-like_cat_sf"/>
</dbReference>
<proteinExistence type="inferred from homology"/>
<evidence type="ECO:0000313" key="8">
    <source>
        <dbReference type="Proteomes" id="UP000186720"/>
    </source>
</evidence>
<dbReference type="AlphaFoldDB" id="A0A1Q5ZT08"/>
<dbReference type="InterPro" id="IPR010998">
    <property type="entry name" value="Integrase_recombinase_N"/>
</dbReference>
<dbReference type="Pfam" id="PF13102">
    <property type="entry name" value="Phage_int_SAM_5"/>
    <property type="match status" value="1"/>
</dbReference>
<evidence type="ECO:0000256" key="1">
    <source>
        <dbReference type="ARBA" id="ARBA00008857"/>
    </source>
</evidence>
<dbReference type="InterPro" id="IPR035386">
    <property type="entry name" value="Arm-DNA-bind_5"/>
</dbReference>
<comment type="caution">
    <text evidence="7">The sequence shown here is derived from an EMBL/GenBank/DDBJ whole genome shotgun (WGS) entry which is preliminary data.</text>
</comment>
<evidence type="ECO:0000313" key="7">
    <source>
        <dbReference type="EMBL" id="OKS84909.1"/>
    </source>
</evidence>
<gene>
    <name evidence="7" type="ORF">RG47T_0347</name>
</gene>
<keyword evidence="2" id="KW-0238">DNA-binding</keyword>
<dbReference type="EMBL" id="MPPL01000001">
    <property type="protein sequence ID" value="OKS84909.1"/>
    <property type="molecule type" value="Genomic_DNA"/>
</dbReference>
<protein>
    <recommendedName>
        <fullName evidence="9">Tyr recombinase domain-containing protein</fullName>
    </recommendedName>
</protein>
<dbReference type="GO" id="GO:0015074">
    <property type="term" value="P:DNA integration"/>
    <property type="evidence" value="ECO:0007669"/>
    <property type="project" value="InterPro"/>
</dbReference>
<evidence type="ECO:0000256" key="2">
    <source>
        <dbReference type="ARBA" id="ARBA00023125"/>
    </source>
</evidence>
<dbReference type="PANTHER" id="PTHR30349">
    <property type="entry name" value="PHAGE INTEGRASE-RELATED"/>
    <property type="match status" value="1"/>
</dbReference>
<dbReference type="Pfam" id="PF17293">
    <property type="entry name" value="Arm-DNA-bind_5"/>
    <property type="match status" value="1"/>
</dbReference>
<keyword evidence="3" id="KW-0233">DNA recombination</keyword>
<comment type="similarity">
    <text evidence="1">Belongs to the 'phage' integrase family.</text>
</comment>
<reference evidence="7 8" key="1">
    <citation type="submission" date="2016-11" db="EMBL/GenBank/DDBJ databases">
        <title>Whole Genome Sequencing of Mucilaginibacter polytrichastri RG4-7(T) isolated from the moss sample.</title>
        <authorList>
            <person name="Li Y."/>
        </authorList>
    </citation>
    <scope>NUCLEOTIDE SEQUENCE [LARGE SCALE GENOMIC DNA]</scope>
    <source>
        <strain evidence="7 8">RG4-7</strain>
    </source>
</reference>
<dbReference type="STRING" id="1302689.RG47T_0347"/>
<dbReference type="InterPro" id="IPR025269">
    <property type="entry name" value="SAM-like_dom"/>
</dbReference>
<keyword evidence="8" id="KW-1185">Reference proteome</keyword>
<dbReference type="PANTHER" id="PTHR30349:SF64">
    <property type="entry name" value="PROPHAGE INTEGRASE INTD-RELATED"/>
    <property type="match status" value="1"/>
</dbReference>
<dbReference type="Pfam" id="PF00589">
    <property type="entry name" value="Phage_integrase"/>
    <property type="match status" value="1"/>
</dbReference>
<evidence type="ECO:0000259" key="5">
    <source>
        <dbReference type="Pfam" id="PF13102"/>
    </source>
</evidence>
<feature type="domain" description="Arm DNA-binding" evidence="6">
    <location>
        <begin position="6"/>
        <end position="92"/>
    </location>
</feature>
<accession>A0A1Q5ZT08</accession>
<evidence type="ECO:0000259" key="6">
    <source>
        <dbReference type="Pfam" id="PF17293"/>
    </source>
</evidence>
<dbReference type="OrthoDB" id="1094492at2"/>
<feature type="domain" description="Phage integrase SAM-like" evidence="5">
    <location>
        <begin position="102"/>
        <end position="200"/>
    </location>
</feature>
<dbReference type="Proteomes" id="UP000186720">
    <property type="component" value="Unassembled WGS sequence"/>
</dbReference>
<dbReference type="Gene3D" id="1.10.150.130">
    <property type="match status" value="1"/>
</dbReference>
<dbReference type="RefSeq" id="WP_074487656.1">
    <property type="nucleotide sequence ID" value="NZ_FPAM01000001.1"/>
</dbReference>
<dbReference type="Gene3D" id="1.10.443.10">
    <property type="entry name" value="Intergrase catalytic core"/>
    <property type="match status" value="1"/>
</dbReference>